<comment type="function">
    <text evidence="12 13">Required for formation of the rod structure in the basal body of the flagellar apparatus. Together with FliI and FliH, may constitute the export apparatus of flagellin.</text>
</comment>
<evidence type="ECO:0000256" key="12">
    <source>
        <dbReference type="ARBA" id="ARBA00025078"/>
    </source>
</evidence>
<feature type="region of interest" description="Disordered" evidence="14">
    <location>
        <begin position="1"/>
        <end position="29"/>
    </location>
</feature>
<accession>A0ABM5V0N7</accession>
<keyword evidence="4 13" id="KW-0813">Transport</keyword>
<evidence type="ECO:0000256" key="9">
    <source>
        <dbReference type="ARBA" id="ARBA00022989"/>
    </source>
</evidence>
<evidence type="ECO:0000256" key="10">
    <source>
        <dbReference type="ARBA" id="ARBA00023136"/>
    </source>
</evidence>
<keyword evidence="16" id="KW-1185">Reference proteome</keyword>
<keyword evidence="5 13" id="KW-1003">Cell membrane</keyword>
<keyword evidence="15" id="KW-0966">Cell projection</keyword>
<organism evidence="15 16">
    <name type="scientific">Herbaspirillum hiltneri N3</name>
    <dbReference type="NCBI Taxonomy" id="1262470"/>
    <lineage>
        <taxon>Bacteria</taxon>
        <taxon>Pseudomonadati</taxon>
        <taxon>Pseudomonadota</taxon>
        <taxon>Betaproteobacteria</taxon>
        <taxon>Burkholderiales</taxon>
        <taxon>Oxalobacteraceae</taxon>
        <taxon>Herbaspirillum</taxon>
    </lineage>
</organism>
<feature type="transmembrane region" description="Helical" evidence="13">
    <location>
        <begin position="89"/>
        <end position="116"/>
    </location>
</feature>
<evidence type="ECO:0000256" key="11">
    <source>
        <dbReference type="ARBA" id="ARBA00023225"/>
    </source>
</evidence>
<evidence type="ECO:0000313" key="16">
    <source>
        <dbReference type="Proteomes" id="UP000063429"/>
    </source>
</evidence>
<evidence type="ECO:0000256" key="3">
    <source>
        <dbReference type="ARBA" id="ARBA00021622"/>
    </source>
</evidence>
<keyword evidence="10 13" id="KW-0472">Membrane</keyword>
<dbReference type="Proteomes" id="UP000063429">
    <property type="component" value="Chromosome"/>
</dbReference>
<dbReference type="InterPro" id="IPR006135">
    <property type="entry name" value="T3SS_substrate_exporter"/>
</dbReference>
<comment type="subcellular location">
    <subcellularLocation>
        <location evidence="1">Cell membrane</location>
        <topology evidence="1">Multi-pass membrane protein</topology>
    </subcellularLocation>
</comment>
<dbReference type="Gene3D" id="6.10.250.2080">
    <property type="match status" value="1"/>
</dbReference>
<reference evidence="16" key="1">
    <citation type="journal article" date="2015" name="Genome Announc.">
        <title>Complete Genome Sequence of Herbaspirillum hiltneri N3 (DSM 17495), Isolated from Surface-Sterilized Wheat Roots.</title>
        <authorList>
            <person name="Guizelini D."/>
            <person name="Saizaki P.M."/>
            <person name="Coimbra N.A."/>
            <person name="Weiss V.A."/>
            <person name="Faoro H."/>
            <person name="Sfeir M.Z."/>
            <person name="Baura V.A."/>
            <person name="Monteiro R.A."/>
            <person name="Chubatsu L.S."/>
            <person name="Souza E.M."/>
            <person name="Cruz L.M."/>
            <person name="Pedrosa F.O."/>
            <person name="Raittz R.T."/>
            <person name="Marchaukoski J.N."/>
            <person name="Steffens M.B."/>
        </authorList>
    </citation>
    <scope>NUCLEOTIDE SEQUENCE [LARGE SCALE GENOMIC DNA]</scope>
    <source>
        <strain evidence="16">N3</strain>
    </source>
</reference>
<keyword evidence="8 13" id="KW-0653">Protein transport</keyword>
<dbReference type="PRINTS" id="PR00950">
    <property type="entry name" value="TYPE3IMSPROT"/>
</dbReference>
<feature type="transmembrane region" description="Helical" evidence="13">
    <location>
        <begin position="189"/>
        <end position="214"/>
    </location>
</feature>
<sequence length="393" mass="43422">MAEDSDQERTEQPTSKRIEKAREQGDVPRSREMATCVMLLIGGSTLWMFTGPLVTSLNRFMVSTMTFEREMAFDPALLFERMSGHFMEVAVACIPIAFLMTLAAVASPLILGGWLFNGSSLEPKFDRLNPMKGIMNLFSLNSLVELGKGILKSVLVGVIAWFAMRSHIDAVLNLSVEPLKVASSHMPNLLWTCFIMMVCALIVIAVIDVPYQLWNYTRKLKMTRQEVKQEHKESDGDPLIKGKIRALQRAAARRRMMSSVPTADVVVTNPTHFAVALKYSEGGMSAPQVVAKGTEAVAANIRKIAAENNVPILEAPPLARALHYHTEIGDEIPESLYTAVAEVLAYVFQLRTYNSNGGVRPDEPSELEVPKELDDPLYKRKAAMAAAQARAGQ</sequence>
<keyword evidence="6 13" id="KW-0812">Transmembrane</keyword>
<evidence type="ECO:0000256" key="2">
    <source>
        <dbReference type="ARBA" id="ARBA00010690"/>
    </source>
</evidence>
<evidence type="ECO:0000256" key="8">
    <source>
        <dbReference type="ARBA" id="ARBA00022927"/>
    </source>
</evidence>
<feature type="compositionally biased region" description="Basic and acidic residues" evidence="14">
    <location>
        <begin position="7"/>
        <end position="29"/>
    </location>
</feature>
<keyword evidence="9 13" id="KW-1133">Transmembrane helix</keyword>
<keyword evidence="7 13" id="KW-1005">Bacterial flagellum biogenesis</keyword>
<evidence type="ECO:0000256" key="14">
    <source>
        <dbReference type="SAM" id="MobiDB-lite"/>
    </source>
</evidence>
<dbReference type="PANTHER" id="PTHR30531:SF12">
    <property type="entry name" value="FLAGELLAR BIOSYNTHETIC PROTEIN FLHB"/>
    <property type="match status" value="1"/>
</dbReference>
<dbReference type="SUPFAM" id="SSF160544">
    <property type="entry name" value="EscU C-terminal domain-like"/>
    <property type="match status" value="1"/>
</dbReference>
<dbReference type="Pfam" id="PF01312">
    <property type="entry name" value="Bac_export_2"/>
    <property type="match status" value="1"/>
</dbReference>
<keyword evidence="15" id="KW-0282">Flagellum</keyword>
<keyword evidence="11 13" id="KW-1006">Bacterial flagellum protein export</keyword>
<gene>
    <name evidence="13" type="primary">flhB</name>
    <name evidence="15" type="ORF">F506_10190</name>
</gene>
<dbReference type="PANTHER" id="PTHR30531">
    <property type="entry name" value="FLAGELLAR BIOSYNTHETIC PROTEIN FLHB"/>
    <property type="match status" value="1"/>
</dbReference>
<dbReference type="InterPro" id="IPR006136">
    <property type="entry name" value="FlhB"/>
</dbReference>
<dbReference type="RefSeq" id="WP_053197134.1">
    <property type="nucleotide sequence ID" value="NZ_CP011409.1"/>
</dbReference>
<evidence type="ECO:0000313" key="15">
    <source>
        <dbReference type="EMBL" id="AKZ62986.1"/>
    </source>
</evidence>
<dbReference type="NCBIfam" id="TIGR00328">
    <property type="entry name" value="flhB"/>
    <property type="match status" value="1"/>
</dbReference>
<feature type="transmembrane region" description="Helical" evidence="13">
    <location>
        <begin position="36"/>
        <end position="55"/>
    </location>
</feature>
<proteinExistence type="inferred from homology"/>
<dbReference type="InterPro" id="IPR029025">
    <property type="entry name" value="T3SS_substrate_exporter_C"/>
</dbReference>
<keyword evidence="15" id="KW-0969">Cilium</keyword>
<evidence type="ECO:0000256" key="1">
    <source>
        <dbReference type="ARBA" id="ARBA00004651"/>
    </source>
</evidence>
<evidence type="ECO:0000256" key="5">
    <source>
        <dbReference type="ARBA" id="ARBA00022475"/>
    </source>
</evidence>
<evidence type="ECO:0000256" key="13">
    <source>
        <dbReference type="RuleBase" id="RU364091"/>
    </source>
</evidence>
<feature type="transmembrane region" description="Helical" evidence="13">
    <location>
        <begin position="137"/>
        <end position="164"/>
    </location>
</feature>
<name>A0ABM5V0N7_9BURK</name>
<dbReference type="EMBL" id="CP011409">
    <property type="protein sequence ID" value="AKZ62986.1"/>
    <property type="molecule type" value="Genomic_DNA"/>
</dbReference>
<dbReference type="Gene3D" id="3.40.1690.10">
    <property type="entry name" value="secretion proteins EscU"/>
    <property type="match status" value="1"/>
</dbReference>
<protein>
    <recommendedName>
        <fullName evidence="3 13">Flagellar biosynthetic protein FlhB</fullName>
    </recommendedName>
</protein>
<evidence type="ECO:0000256" key="6">
    <source>
        <dbReference type="ARBA" id="ARBA00022692"/>
    </source>
</evidence>
<evidence type="ECO:0000256" key="7">
    <source>
        <dbReference type="ARBA" id="ARBA00022795"/>
    </source>
</evidence>
<evidence type="ECO:0000256" key="4">
    <source>
        <dbReference type="ARBA" id="ARBA00022448"/>
    </source>
</evidence>
<comment type="similarity">
    <text evidence="2 13">Belongs to the type III secretion exporter family.</text>
</comment>